<keyword evidence="2" id="KW-0540">Nuclease</keyword>
<dbReference type="Gene3D" id="3.90.1570.10">
    <property type="entry name" value="tt1808, chain A"/>
    <property type="match status" value="1"/>
</dbReference>
<dbReference type="PANTHER" id="PTHR34107">
    <property type="entry name" value="SLL0198 PROTEIN-RELATED"/>
    <property type="match status" value="1"/>
</dbReference>
<sequence>MGSPARKSKPATIEDLLAIPEEERRHEIIDGELVQKAQPSFTHAVSLVALGGAIREQYGRRRGPQRPGGWWIATDADIQFADDQIYRPDLVGWRRDRVPEAPQEWPVRVRPDWVCEVLSPSNVSNDVVKKLRNYHRYEIPHYWILDPMGKTLLVFRWAEPAFLAVRAAERGERVRAEPFEAVELDISELFGEVEDEPTDA</sequence>
<proteinExistence type="predicted"/>
<dbReference type="InterPro" id="IPR012296">
    <property type="entry name" value="Nuclease_put_TT1808"/>
</dbReference>
<evidence type="ECO:0000259" key="1">
    <source>
        <dbReference type="Pfam" id="PF05685"/>
    </source>
</evidence>
<evidence type="ECO:0000313" key="3">
    <source>
        <dbReference type="Proteomes" id="UP001221411"/>
    </source>
</evidence>
<keyword evidence="3" id="KW-1185">Reference proteome</keyword>
<name>A0ABT5F3X8_9BACT</name>
<protein>
    <submittedName>
        <fullName evidence="2">Uma2 family endonuclease</fullName>
    </submittedName>
</protein>
<dbReference type="RefSeq" id="WP_271926907.1">
    <property type="nucleotide sequence ID" value="NZ_JAQNDO010000001.1"/>
</dbReference>
<dbReference type="GO" id="GO:0004519">
    <property type="term" value="F:endonuclease activity"/>
    <property type="evidence" value="ECO:0007669"/>
    <property type="project" value="UniProtKB-KW"/>
</dbReference>
<dbReference type="Pfam" id="PF05685">
    <property type="entry name" value="Uma2"/>
    <property type="match status" value="1"/>
</dbReference>
<gene>
    <name evidence="2" type="ORF">POL67_42690</name>
</gene>
<dbReference type="InterPro" id="IPR008538">
    <property type="entry name" value="Uma2"/>
</dbReference>
<reference evidence="2 3" key="1">
    <citation type="submission" date="2022-11" db="EMBL/GenBank/DDBJ databases">
        <title>Minimal conservation of predation-associated metabolite biosynthetic gene clusters underscores biosynthetic potential of Myxococcota including descriptions for ten novel species: Archangium lansinium sp. nov., Myxococcus landrumus sp. nov., Nannocystis bai.</title>
        <authorList>
            <person name="Ahearne A."/>
            <person name="Stevens C."/>
            <person name="Dowd S."/>
        </authorList>
    </citation>
    <scope>NUCLEOTIDE SEQUENCE [LARGE SCALE GENOMIC DNA]</scope>
    <source>
        <strain evidence="2 3">RJM3</strain>
    </source>
</reference>
<dbReference type="PANTHER" id="PTHR34107:SF4">
    <property type="entry name" value="SLL1222 PROTEIN"/>
    <property type="match status" value="1"/>
</dbReference>
<dbReference type="InterPro" id="IPR011335">
    <property type="entry name" value="Restrct_endonuc-II-like"/>
</dbReference>
<keyword evidence="2" id="KW-0378">Hydrolase</keyword>
<dbReference type="Proteomes" id="UP001221411">
    <property type="component" value="Unassembled WGS sequence"/>
</dbReference>
<evidence type="ECO:0000313" key="2">
    <source>
        <dbReference type="EMBL" id="MDC0748113.1"/>
    </source>
</evidence>
<feature type="domain" description="Putative restriction endonuclease" evidence="1">
    <location>
        <begin position="14"/>
        <end position="186"/>
    </location>
</feature>
<keyword evidence="2" id="KW-0255">Endonuclease</keyword>
<dbReference type="SUPFAM" id="SSF52980">
    <property type="entry name" value="Restriction endonuclease-like"/>
    <property type="match status" value="1"/>
</dbReference>
<dbReference type="EMBL" id="JAQNDO010000001">
    <property type="protein sequence ID" value="MDC0748113.1"/>
    <property type="molecule type" value="Genomic_DNA"/>
</dbReference>
<comment type="caution">
    <text evidence="2">The sequence shown here is derived from an EMBL/GenBank/DDBJ whole genome shotgun (WGS) entry which is preliminary data.</text>
</comment>
<dbReference type="CDD" id="cd06260">
    <property type="entry name" value="DUF820-like"/>
    <property type="match status" value="1"/>
</dbReference>
<accession>A0ABT5F3X8</accession>
<organism evidence="2 3">
    <name type="scientific">Polyangium mundeleinium</name>
    <dbReference type="NCBI Taxonomy" id="2995306"/>
    <lineage>
        <taxon>Bacteria</taxon>
        <taxon>Pseudomonadati</taxon>
        <taxon>Myxococcota</taxon>
        <taxon>Polyangia</taxon>
        <taxon>Polyangiales</taxon>
        <taxon>Polyangiaceae</taxon>
        <taxon>Polyangium</taxon>
    </lineage>
</organism>